<accession>A0L671</accession>
<reference evidence="3" key="1">
    <citation type="journal article" date="2009" name="Appl. Environ. Microbiol.">
        <title>Complete genome sequence of the chemolithoautotrophic marine magnetotactic coccus strain MC-1.</title>
        <authorList>
            <person name="Schubbe S."/>
            <person name="Williams T.J."/>
            <person name="Xie G."/>
            <person name="Kiss H.E."/>
            <person name="Brettin T.S."/>
            <person name="Martinez D."/>
            <person name="Ross C.A."/>
            <person name="Schuler D."/>
            <person name="Cox B.L."/>
            <person name="Nealson K.H."/>
            <person name="Bazylinski D.A."/>
        </authorList>
    </citation>
    <scope>NUCLEOTIDE SEQUENCE [LARGE SCALE GENOMIC DNA]</scope>
    <source>
        <strain evidence="3">ATCC BAA-1437 / JCM 17883 / MC-1</strain>
    </source>
</reference>
<dbReference type="Gene3D" id="3.30.750.24">
    <property type="entry name" value="STAS domain"/>
    <property type="match status" value="1"/>
</dbReference>
<dbReference type="KEGG" id="mgm:Mmc1_0946"/>
<dbReference type="InterPro" id="IPR058548">
    <property type="entry name" value="MlaB-like_STAS"/>
</dbReference>
<dbReference type="eggNOG" id="COG1366">
    <property type="taxonomic scope" value="Bacteria"/>
</dbReference>
<dbReference type="CDD" id="cd07043">
    <property type="entry name" value="STAS_anti-anti-sigma_factors"/>
    <property type="match status" value="1"/>
</dbReference>
<keyword evidence="3" id="KW-1185">Reference proteome</keyword>
<dbReference type="EMBL" id="CP000471">
    <property type="protein sequence ID" value="ABK43464.1"/>
    <property type="molecule type" value="Genomic_DNA"/>
</dbReference>
<dbReference type="STRING" id="156889.Mmc1_0946"/>
<dbReference type="PROSITE" id="PS50801">
    <property type="entry name" value="STAS"/>
    <property type="match status" value="1"/>
</dbReference>
<dbReference type="Pfam" id="PF13466">
    <property type="entry name" value="STAS_2"/>
    <property type="match status" value="1"/>
</dbReference>
<proteinExistence type="predicted"/>
<dbReference type="InterPro" id="IPR036513">
    <property type="entry name" value="STAS_dom_sf"/>
</dbReference>
<protein>
    <submittedName>
        <fullName evidence="2">Anti-sigma F factor antagonist, putative</fullName>
    </submittedName>
</protein>
<sequence length="104" mass="11820">MSYMEDGEIEISQGKQETVVKILVRFAAKHMHVIDTLAPATDPEHLFVIDLSQTRYLDSSGLGFLLRLREQVKGTAKNLVVRGASLEMRTLLESAQFNRLFRIE</sequence>
<dbReference type="AlphaFoldDB" id="A0L671"/>
<dbReference type="Proteomes" id="UP000002586">
    <property type="component" value="Chromosome"/>
</dbReference>
<feature type="domain" description="STAS" evidence="1">
    <location>
        <begin position="47"/>
        <end position="104"/>
    </location>
</feature>
<dbReference type="RefSeq" id="WP_011712621.1">
    <property type="nucleotide sequence ID" value="NC_008576.1"/>
</dbReference>
<dbReference type="OrthoDB" id="9796076at2"/>
<dbReference type="SUPFAM" id="SSF52091">
    <property type="entry name" value="SpoIIaa-like"/>
    <property type="match status" value="1"/>
</dbReference>
<organism evidence="2 3">
    <name type="scientific">Magnetococcus marinus (strain ATCC BAA-1437 / JCM 17883 / MC-1)</name>
    <dbReference type="NCBI Taxonomy" id="156889"/>
    <lineage>
        <taxon>Bacteria</taxon>
        <taxon>Pseudomonadati</taxon>
        <taxon>Pseudomonadota</taxon>
        <taxon>Magnetococcia</taxon>
        <taxon>Magnetococcales</taxon>
        <taxon>Magnetococcaceae</taxon>
        <taxon>Magnetococcus</taxon>
    </lineage>
</organism>
<evidence type="ECO:0000313" key="2">
    <source>
        <dbReference type="EMBL" id="ABK43464.1"/>
    </source>
</evidence>
<gene>
    <name evidence="2" type="ordered locus">Mmc1_0946</name>
</gene>
<dbReference type="InterPro" id="IPR002645">
    <property type="entry name" value="STAS_dom"/>
</dbReference>
<evidence type="ECO:0000259" key="1">
    <source>
        <dbReference type="PROSITE" id="PS50801"/>
    </source>
</evidence>
<evidence type="ECO:0000313" key="3">
    <source>
        <dbReference type="Proteomes" id="UP000002586"/>
    </source>
</evidence>
<dbReference type="HOGENOM" id="CLU_115403_9_1_5"/>
<name>A0L671_MAGMM</name>
<reference evidence="2 3" key="2">
    <citation type="journal article" date="2012" name="Int. J. Syst. Evol. Microbiol.">
        <title>Magnetococcus marinus gen. nov., sp. nov., a marine, magnetotactic bacterium that represents a novel lineage (Magnetococcaceae fam. nov.; Magnetococcales ord. nov.) at the base of the Alphaproteobacteria.</title>
        <authorList>
            <person name="Bazylinski D.A."/>
            <person name="Williams T.J."/>
            <person name="Lefevre C.T."/>
            <person name="Berg R.J."/>
            <person name="Zhang C.L."/>
            <person name="Bowser S.S."/>
            <person name="Dean A.J."/>
            <person name="Beveridge T.J."/>
        </authorList>
    </citation>
    <scope>NUCLEOTIDE SEQUENCE [LARGE SCALE GENOMIC DNA]</scope>
    <source>
        <strain evidence="3">ATCC BAA-1437 / JCM 17883 / MC-1</strain>
    </source>
</reference>